<accession>A0AA40CEK9</accession>
<dbReference type="PROSITE" id="PS00061">
    <property type="entry name" value="ADH_SHORT"/>
    <property type="match status" value="1"/>
</dbReference>
<evidence type="ECO:0000313" key="6">
    <source>
        <dbReference type="EMBL" id="KAK0634564.1"/>
    </source>
</evidence>
<dbReference type="Pfam" id="PF00106">
    <property type="entry name" value="adh_short"/>
    <property type="match status" value="1"/>
</dbReference>
<name>A0AA40CEK9_9PEZI</name>
<comment type="similarity">
    <text evidence="1 4">Belongs to the short-chain dehydrogenases/reductases (SDR) family.</text>
</comment>
<evidence type="ECO:0000313" key="7">
    <source>
        <dbReference type="Proteomes" id="UP001174934"/>
    </source>
</evidence>
<keyword evidence="7" id="KW-1185">Reference proteome</keyword>
<dbReference type="EMBL" id="JAULSR010000001">
    <property type="protein sequence ID" value="KAK0634564.1"/>
    <property type="molecule type" value="Genomic_DNA"/>
</dbReference>
<dbReference type="GO" id="GO:0048038">
    <property type="term" value="F:quinone binding"/>
    <property type="evidence" value="ECO:0007669"/>
    <property type="project" value="TreeGrafter"/>
</dbReference>
<evidence type="ECO:0000256" key="3">
    <source>
        <dbReference type="ARBA" id="ARBA00023002"/>
    </source>
</evidence>
<dbReference type="SUPFAM" id="SSF51735">
    <property type="entry name" value="NAD(P)-binding Rossmann-fold domains"/>
    <property type="match status" value="1"/>
</dbReference>
<reference evidence="6" key="1">
    <citation type="submission" date="2023-06" db="EMBL/GenBank/DDBJ databases">
        <title>Genome-scale phylogeny and comparative genomics of the fungal order Sordariales.</title>
        <authorList>
            <consortium name="Lawrence Berkeley National Laboratory"/>
            <person name="Hensen N."/>
            <person name="Bonometti L."/>
            <person name="Westerberg I."/>
            <person name="Brannstrom I.O."/>
            <person name="Guillou S."/>
            <person name="Cros-Aarteil S."/>
            <person name="Calhoun S."/>
            <person name="Haridas S."/>
            <person name="Kuo A."/>
            <person name="Mondo S."/>
            <person name="Pangilinan J."/>
            <person name="Riley R."/>
            <person name="LaButti K."/>
            <person name="Andreopoulos B."/>
            <person name="Lipzen A."/>
            <person name="Chen C."/>
            <person name="Yanf M."/>
            <person name="Daum C."/>
            <person name="Ng V."/>
            <person name="Clum A."/>
            <person name="Steindorff A."/>
            <person name="Ohm R."/>
            <person name="Martin F."/>
            <person name="Silar P."/>
            <person name="Natvig D."/>
            <person name="Lalanne C."/>
            <person name="Gautier V."/>
            <person name="Ament-velasquez S.L."/>
            <person name="Kruys A."/>
            <person name="Hutchinson M.I."/>
            <person name="Powell A.J."/>
            <person name="Barry K."/>
            <person name="Miller A.N."/>
            <person name="Grigoriev I.V."/>
            <person name="Debuchy R."/>
            <person name="Gladieux P."/>
            <person name="Thoren M.H."/>
            <person name="Johannesson H."/>
        </authorList>
    </citation>
    <scope>NUCLEOTIDE SEQUENCE</scope>
    <source>
        <strain evidence="6">SMH3391-2</strain>
    </source>
</reference>
<dbReference type="PRINTS" id="PR00081">
    <property type="entry name" value="GDHRDH"/>
</dbReference>
<dbReference type="PANTHER" id="PTHR42760:SF133">
    <property type="entry name" value="3-OXOACYL-[ACYL-CARRIER-PROTEIN] REDUCTASE"/>
    <property type="match status" value="1"/>
</dbReference>
<keyword evidence="3" id="KW-0560">Oxidoreductase</keyword>
<keyword evidence="2" id="KW-0521">NADP</keyword>
<sequence>MATLHSLAGRTAAITGGSRGIGLAIASWFAREGAKVVLLGRDKSTLEHALGGLSGSGAVEVSSSRRERNTISHQRQEHAFFVHDVRDAKSWTEVAVAHVRLCSPNIDILVNCAGVSQSSLLVKTSPADVEDILATNLQGAIWGCKVIGRQMIAGSRRQKQSGDPSSRCIINVSSLLAHKGIVGTSVYAASKAGLLGLTTSLAQEYGAHSIRVNAIVPGYITSDMTKDAGTAELIKKIPLNRFGTPDEIADAALFLARNPYANNCILNLDGGLSAT</sequence>
<evidence type="ECO:0000259" key="5">
    <source>
        <dbReference type="SMART" id="SM00822"/>
    </source>
</evidence>
<dbReference type="Gene3D" id="3.40.50.720">
    <property type="entry name" value="NAD(P)-binding Rossmann-like Domain"/>
    <property type="match status" value="1"/>
</dbReference>
<dbReference type="PRINTS" id="PR00080">
    <property type="entry name" value="SDRFAMILY"/>
</dbReference>
<dbReference type="Proteomes" id="UP001174934">
    <property type="component" value="Unassembled WGS sequence"/>
</dbReference>
<dbReference type="InterPro" id="IPR057326">
    <property type="entry name" value="KR_dom"/>
</dbReference>
<gene>
    <name evidence="6" type="ORF">B0T17DRAFT_484417</name>
</gene>
<dbReference type="InterPro" id="IPR002347">
    <property type="entry name" value="SDR_fam"/>
</dbReference>
<dbReference type="FunFam" id="3.40.50.720:FF:000084">
    <property type="entry name" value="Short-chain dehydrogenase reductase"/>
    <property type="match status" value="1"/>
</dbReference>
<dbReference type="Pfam" id="PF13561">
    <property type="entry name" value="adh_short_C2"/>
    <property type="match status" value="1"/>
</dbReference>
<feature type="domain" description="Ketoreductase" evidence="5">
    <location>
        <begin position="10"/>
        <end position="218"/>
    </location>
</feature>
<comment type="caution">
    <text evidence="6">The sequence shown here is derived from an EMBL/GenBank/DDBJ whole genome shotgun (WGS) entry which is preliminary data.</text>
</comment>
<evidence type="ECO:0000256" key="2">
    <source>
        <dbReference type="ARBA" id="ARBA00022857"/>
    </source>
</evidence>
<dbReference type="GO" id="GO:0006633">
    <property type="term" value="P:fatty acid biosynthetic process"/>
    <property type="evidence" value="ECO:0007669"/>
    <property type="project" value="TreeGrafter"/>
</dbReference>
<dbReference type="AlphaFoldDB" id="A0AA40CEK9"/>
<dbReference type="PANTHER" id="PTHR42760">
    <property type="entry name" value="SHORT-CHAIN DEHYDROGENASES/REDUCTASES FAMILY MEMBER"/>
    <property type="match status" value="1"/>
</dbReference>
<protein>
    <recommendedName>
        <fullName evidence="5">Ketoreductase domain-containing protein</fullName>
    </recommendedName>
</protein>
<evidence type="ECO:0000256" key="4">
    <source>
        <dbReference type="RuleBase" id="RU000363"/>
    </source>
</evidence>
<dbReference type="InterPro" id="IPR020904">
    <property type="entry name" value="Sc_DH/Rdtase_CS"/>
</dbReference>
<proteinExistence type="inferred from homology"/>
<dbReference type="SMART" id="SM00822">
    <property type="entry name" value="PKS_KR"/>
    <property type="match status" value="1"/>
</dbReference>
<evidence type="ECO:0000256" key="1">
    <source>
        <dbReference type="ARBA" id="ARBA00006484"/>
    </source>
</evidence>
<dbReference type="InterPro" id="IPR036291">
    <property type="entry name" value="NAD(P)-bd_dom_sf"/>
</dbReference>
<dbReference type="GO" id="GO:0016616">
    <property type="term" value="F:oxidoreductase activity, acting on the CH-OH group of donors, NAD or NADP as acceptor"/>
    <property type="evidence" value="ECO:0007669"/>
    <property type="project" value="UniProtKB-ARBA"/>
</dbReference>
<organism evidence="6 7">
    <name type="scientific">Bombardia bombarda</name>
    <dbReference type="NCBI Taxonomy" id="252184"/>
    <lineage>
        <taxon>Eukaryota</taxon>
        <taxon>Fungi</taxon>
        <taxon>Dikarya</taxon>
        <taxon>Ascomycota</taxon>
        <taxon>Pezizomycotina</taxon>
        <taxon>Sordariomycetes</taxon>
        <taxon>Sordariomycetidae</taxon>
        <taxon>Sordariales</taxon>
        <taxon>Lasiosphaeriaceae</taxon>
        <taxon>Bombardia</taxon>
    </lineage>
</organism>